<reference evidence="9 10" key="1">
    <citation type="submission" date="2017-06" db="EMBL/GenBank/DDBJ databases">
        <authorList>
            <consortium name="Pathogen Informatics"/>
        </authorList>
    </citation>
    <scope>NUCLEOTIDE SEQUENCE [LARGE SCALE GENOMIC DNA]</scope>
    <source>
        <strain evidence="9 10">NCTC12018</strain>
    </source>
</reference>
<dbReference type="InterPro" id="IPR017896">
    <property type="entry name" value="4Fe4S_Fe-S-bd"/>
</dbReference>
<dbReference type="GO" id="GO:0051539">
    <property type="term" value="F:4 iron, 4 sulfur cluster binding"/>
    <property type="evidence" value="ECO:0007669"/>
    <property type="project" value="UniProtKB-KW"/>
</dbReference>
<dbReference type="InterPro" id="IPR051684">
    <property type="entry name" value="Electron_Trans/Redox"/>
</dbReference>
<feature type="transmembrane region" description="Helical" evidence="7">
    <location>
        <begin position="127"/>
        <end position="146"/>
    </location>
</feature>
<feature type="transmembrane region" description="Helical" evidence="7">
    <location>
        <begin position="33"/>
        <end position="51"/>
    </location>
</feature>
<name>A0A239YJ08_9FIRM</name>
<dbReference type="SUPFAM" id="SSF54862">
    <property type="entry name" value="4Fe-4S ferredoxins"/>
    <property type="match status" value="1"/>
</dbReference>
<evidence type="ECO:0000256" key="4">
    <source>
        <dbReference type="ARBA" id="ARBA00022982"/>
    </source>
</evidence>
<dbReference type="GO" id="GO:0005886">
    <property type="term" value="C:plasma membrane"/>
    <property type="evidence" value="ECO:0007669"/>
    <property type="project" value="TreeGrafter"/>
</dbReference>
<evidence type="ECO:0000259" key="8">
    <source>
        <dbReference type="PROSITE" id="PS51379"/>
    </source>
</evidence>
<dbReference type="Pfam" id="PF12801">
    <property type="entry name" value="Fer4_5"/>
    <property type="match status" value="2"/>
</dbReference>
<organism evidence="9 10">
    <name type="scientific">Veillonella rodentium</name>
    <dbReference type="NCBI Taxonomy" id="248315"/>
    <lineage>
        <taxon>Bacteria</taxon>
        <taxon>Bacillati</taxon>
        <taxon>Bacillota</taxon>
        <taxon>Negativicutes</taxon>
        <taxon>Veillonellales</taxon>
        <taxon>Veillonellaceae</taxon>
        <taxon>Veillonella</taxon>
    </lineage>
</organism>
<keyword evidence="4" id="KW-0249">Electron transport</keyword>
<keyword evidence="7" id="KW-0812">Transmembrane</keyword>
<feature type="transmembrane region" description="Helical" evidence="7">
    <location>
        <begin position="176"/>
        <end position="198"/>
    </location>
</feature>
<keyword evidence="10" id="KW-1185">Reference proteome</keyword>
<feature type="domain" description="4Fe-4S ferredoxin-type" evidence="8">
    <location>
        <begin position="237"/>
        <end position="266"/>
    </location>
</feature>
<protein>
    <submittedName>
        <fullName evidence="9">Putative electron transport protein yccM</fullName>
    </submittedName>
</protein>
<dbReference type="PANTHER" id="PTHR30176:SF3">
    <property type="entry name" value="FERREDOXIN-TYPE PROTEIN NAPH"/>
    <property type="match status" value="1"/>
</dbReference>
<keyword evidence="6" id="KW-0411">Iron-sulfur</keyword>
<keyword evidence="3" id="KW-0479">Metal-binding</keyword>
<keyword evidence="7" id="KW-1133">Transmembrane helix</keyword>
<feature type="transmembrane region" description="Helical" evidence="7">
    <location>
        <begin position="79"/>
        <end position="106"/>
    </location>
</feature>
<dbReference type="RefSeq" id="WP_095065224.1">
    <property type="nucleotide sequence ID" value="NZ_LT906470.1"/>
</dbReference>
<dbReference type="Proteomes" id="UP000214973">
    <property type="component" value="Chromosome 1"/>
</dbReference>
<dbReference type="PROSITE" id="PS51379">
    <property type="entry name" value="4FE4S_FER_2"/>
    <property type="match status" value="1"/>
</dbReference>
<dbReference type="KEGG" id="vrm:44547418_00358"/>
<sequence>MCNQCHASTSCTAQSENACASRSVKKLSIWRRIVQFIFLFIMGKWVYYGVFRCPYIVPFVNCESCSMITCWGRITAYFYAWWIIIPIMAVLFGRAFCSWFCPSGWVNQMLGKLSISKWKNRKSYMRLFQLGMVIMVVLGAIVYFKYGNPRIMIPIRTSDEYFNAVILSMQFSEWYWAARTITVVSIIAASLIIANVWCRFVCPVGGIMELIRKISIFRVYKTDACDNCDACLRICEMGTRPDEMNCTNCGDCLHVCHKNAIKFGRKG</sequence>
<accession>A0A239YJ08</accession>
<evidence type="ECO:0000256" key="2">
    <source>
        <dbReference type="ARBA" id="ARBA00022485"/>
    </source>
</evidence>
<dbReference type="PANTHER" id="PTHR30176">
    <property type="entry name" value="FERREDOXIN-TYPE PROTEIN NAPH"/>
    <property type="match status" value="1"/>
</dbReference>
<keyword evidence="2" id="KW-0004">4Fe-4S</keyword>
<evidence type="ECO:0000313" key="10">
    <source>
        <dbReference type="Proteomes" id="UP000214973"/>
    </source>
</evidence>
<dbReference type="GO" id="GO:0046872">
    <property type="term" value="F:metal ion binding"/>
    <property type="evidence" value="ECO:0007669"/>
    <property type="project" value="UniProtKB-KW"/>
</dbReference>
<evidence type="ECO:0000313" key="9">
    <source>
        <dbReference type="EMBL" id="SNV58174.1"/>
    </source>
</evidence>
<keyword evidence="7" id="KW-0472">Membrane</keyword>
<evidence type="ECO:0000256" key="7">
    <source>
        <dbReference type="SAM" id="Phobius"/>
    </source>
</evidence>
<proteinExistence type="predicted"/>
<evidence type="ECO:0000256" key="5">
    <source>
        <dbReference type="ARBA" id="ARBA00023004"/>
    </source>
</evidence>
<keyword evidence="1" id="KW-0813">Transport</keyword>
<evidence type="ECO:0000256" key="1">
    <source>
        <dbReference type="ARBA" id="ARBA00022448"/>
    </source>
</evidence>
<keyword evidence="5" id="KW-0408">Iron</keyword>
<evidence type="ECO:0000256" key="3">
    <source>
        <dbReference type="ARBA" id="ARBA00022723"/>
    </source>
</evidence>
<evidence type="ECO:0000256" key="6">
    <source>
        <dbReference type="ARBA" id="ARBA00023014"/>
    </source>
</evidence>
<dbReference type="AlphaFoldDB" id="A0A239YJ08"/>
<dbReference type="EMBL" id="LT906470">
    <property type="protein sequence ID" value="SNV58174.1"/>
    <property type="molecule type" value="Genomic_DNA"/>
</dbReference>
<gene>
    <name evidence="9" type="primary">yccM</name>
    <name evidence="9" type="ORF">SAMEA44547418_00358</name>
</gene>